<dbReference type="EMBL" id="JAVXUO010001205">
    <property type="protein sequence ID" value="KAK2984955.1"/>
    <property type="molecule type" value="Genomic_DNA"/>
</dbReference>
<sequence length="180" mass="19615">MLLGCQIFDINDLDKLKYLLGIEVTCLPAGIALSQCKYILDTLAESGPAGCKPTSFPMEQQHKLSLDSVSSLLPTSSLLLYADVLLTIVLCLCRRRVGSTTSYRSPATAISPKREMKPMPVDFFGEDDIGSAMDVDDDVETLEIFGEGGAGPIAAVDHHRLADNDFFNSFEDDFDDSDIN</sequence>
<name>A0AA88S9R6_9ASTE</name>
<organism evidence="1 2">
    <name type="scientific">Escallonia rubra</name>
    <dbReference type="NCBI Taxonomy" id="112253"/>
    <lineage>
        <taxon>Eukaryota</taxon>
        <taxon>Viridiplantae</taxon>
        <taxon>Streptophyta</taxon>
        <taxon>Embryophyta</taxon>
        <taxon>Tracheophyta</taxon>
        <taxon>Spermatophyta</taxon>
        <taxon>Magnoliopsida</taxon>
        <taxon>eudicotyledons</taxon>
        <taxon>Gunneridae</taxon>
        <taxon>Pentapetalae</taxon>
        <taxon>asterids</taxon>
        <taxon>campanulids</taxon>
        <taxon>Escalloniales</taxon>
        <taxon>Escalloniaceae</taxon>
        <taxon>Escallonia</taxon>
    </lineage>
</organism>
<protein>
    <submittedName>
        <fullName evidence="1">Uncharacterized protein</fullName>
    </submittedName>
</protein>
<dbReference type="Proteomes" id="UP001187471">
    <property type="component" value="Unassembled WGS sequence"/>
</dbReference>
<dbReference type="AlphaFoldDB" id="A0AA88S9R6"/>
<keyword evidence="2" id="KW-1185">Reference proteome</keyword>
<gene>
    <name evidence="1" type="ORF">RJ640_013381</name>
</gene>
<proteinExistence type="predicted"/>
<accession>A0AA88S9R6</accession>
<comment type="caution">
    <text evidence="1">The sequence shown here is derived from an EMBL/GenBank/DDBJ whole genome shotgun (WGS) entry which is preliminary data.</text>
</comment>
<evidence type="ECO:0000313" key="1">
    <source>
        <dbReference type="EMBL" id="KAK2984955.1"/>
    </source>
</evidence>
<reference evidence="1" key="1">
    <citation type="submission" date="2022-12" db="EMBL/GenBank/DDBJ databases">
        <title>Draft genome assemblies for two species of Escallonia (Escalloniales).</title>
        <authorList>
            <person name="Chanderbali A."/>
            <person name="Dervinis C."/>
            <person name="Anghel I."/>
            <person name="Soltis D."/>
            <person name="Soltis P."/>
            <person name="Zapata F."/>
        </authorList>
    </citation>
    <scope>NUCLEOTIDE SEQUENCE</scope>
    <source>
        <strain evidence="1">UCBG92.1500</strain>
        <tissue evidence="1">Leaf</tissue>
    </source>
</reference>
<evidence type="ECO:0000313" key="2">
    <source>
        <dbReference type="Proteomes" id="UP001187471"/>
    </source>
</evidence>